<evidence type="ECO:0000256" key="1">
    <source>
        <dbReference type="SAM" id="Phobius"/>
    </source>
</evidence>
<dbReference type="AlphaFoldDB" id="A0A645DBJ9"/>
<feature type="transmembrane region" description="Helical" evidence="1">
    <location>
        <begin position="142"/>
        <end position="163"/>
    </location>
</feature>
<keyword evidence="1" id="KW-0812">Transmembrane</keyword>
<evidence type="ECO:0008006" key="3">
    <source>
        <dbReference type="Google" id="ProtNLM"/>
    </source>
</evidence>
<protein>
    <recommendedName>
        <fullName evidence="3">ABC transporter permease</fullName>
    </recommendedName>
</protein>
<accession>A0A645DBJ9</accession>
<proteinExistence type="predicted"/>
<sequence>MFIISKYFLWFITYSVLGWAYESAVCSIYERKLVNRGFLNGPLCSVYGFGALASILVLDQKTDNVIILFFAGMLLTCTVEYITAVLLEKLFNARWWDYSKYRFNFQGRISLIGAVVFGVLTVLLIKYIHPIAGGLIDRLPDWLQIVLSLVIFILVMLDLYVTVRNLLLLNARLKEIQTAINSFLGQYTKRAGVLKDSILNKFEESDFYNERIKALFSLDRIQNTRIFRAFPDLRSLKYNDAFQKLKNMLLGEDDKS</sequence>
<name>A0A645DBJ9_9ZZZZ</name>
<organism evidence="2">
    <name type="scientific">bioreactor metagenome</name>
    <dbReference type="NCBI Taxonomy" id="1076179"/>
    <lineage>
        <taxon>unclassified sequences</taxon>
        <taxon>metagenomes</taxon>
        <taxon>ecological metagenomes</taxon>
    </lineage>
</organism>
<dbReference type="EMBL" id="VSSQ01034701">
    <property type="protein sequence ID" value="MPM86724.1"/>
    <property type="molecule type" value="Genomic_DNA"/>
</dbReference>
<evidence type="ECO:0000313" key="2">
    <source>
        <dbReference type="EMBL" id="MPM86724.1"/>
    </source>
</evidence>
<dbReference type="Pfam" id="PF06541">
    <property type="entry name" value="ABC_trans_CmpB"/>
    <property type="match status" value="1"/>
</dbReference>
<feature type="transmembrane region" description="Helical" evidence="1">
    <location>
        <begin position="7"/>
        <end position="26"/>
    </location>
</feature>
<feature type="transmembrane region" description="Helical" evidence="1">
    <location>
        <begin position="64"/>
        <end position="87"/>
    </location>
</feature>
<keyword evidence="1" id="KW-0472">Membrane</keyword>
<feature type="transmembrane region" description="Helical" evidence="1">
    <location>
        <begin position="108"/>
        <end position="130"/>
    </location>
</feature>
<dbReference type="InterPro" id="IPR010540">
    <property type="entry name" value="CmpB_TMEM229"/>
</dbReference>
<gene>
    <name evidence="2" type="ORF">SDC9_133815</name>
</gene>
<reference evidence="2" key="1">
    <citation type="submission" date="2019-08" db="EMBL/GenBank/DDBJ databases">
        <authorList>
            <person name="Kucharzyk K."/>
            <person name="Murdoch R.W."/>
            <person name="Higgins S."/>
            <person name="Loffler F."/>
        </authorList>
    </citation>
    <scope>NUCLEOTIDE SEQUENCE</scope>
</reference>
<feature type="transmembrane region" description="Helical" evidence="1">
    <location>
        <begin position="38"/>
        <end position="58"/>
    </location>
</feature>
<keyword evidence="1" id="KW-1133">Transmembrane helix</keyword>
<comment type="caution">
    <text evidence="2">The sequence shown here is derived from an EMBL/GenBank/DDBJ whole genome shotgun (WGS) entry which is preliminary data.</text>
</comment>